<comment type="subcellular location">
    <subcellularLocation>
        <location evidence="3">Endoplasmic reticulum membrane</location>
        <topology evidence="3">Multi-pass membrane protein</topology>
    </subcellularLocation>
    <subcellularLocation>
        <location evidence="2">Nucleus</location>
    </subcellularLocation>
</comment>
<feature type="coiled-coil region" evidence="14">
    <location>
        <begin position="141"/>
        <end position="175"/>
    </location>
</feature>
<sequence>MNASEAFLSVEYSKSNRATCKACKTKIEKGKLRIGTNTNFDGNEMVQWRHLECFKITKKWKDQDPEQIQGYDQLEEEDQKKVDEHFEEHDNKSAKKSVQQKRQKAAKKAKDDSDEDDISASIGEADGMKPLKVKFDASKIKGYTKKEWQELEEKKEELQKEKASSLKDILRINNQKMSGTKDELIERVADGMVLGQIPKCPECFSGRPRFDYKKGLYRCPGYMDDEEFVHCNKVFTMEDLPREEWITQKTSKNQTISDEKIKQLQELQRKSLDGVIEFQTPEQFNKFVYEPHREYDLIIFFTAKNCHFCSQVYQEFYKVSSFYESEGHLYKIQNRDGSAQIPVFFAQVNYQKDFQKIFQDLQYTSIPDLLVTNAKIGEIKSNSEQILQLKNNQWNFSPTDGTITAQKILDYVNQRTGLQVQLIVPLSEKLQTIFIFASVVGIALLFLKYCTQIISNTKVWTQNGEWYLNQQRQQLALEGYVMAASIGFTGLLFISLTKAHLYCQNKLINYMVYTCLFLGITLVIFFIEDIYAKKGFYSPKFHPPAHYVHGSYLNDQGNTI</sequence>
<keyword evidence="7" id="KW-0732">Signal</keyword>
<dbReference type="Pfam" id="PF00645">
    <property type="entry name" value="zf-PARP"/>
    <property type="match status" value="1"/>
</dbReference>
<evidence type="ECO:0000256" key="3">
    <source>
        <dbReference type="ARBA" id="ARBA00004477"/>
    </source>
</evidence>
<evidence type="ECO:0000256" key="9">
    <source>
        <dbReference type="ARBA" id="ARBA00022824"/>
    </source>
</evidence>
<dbReference type="PANTHER" id="PTHR12692:SF0">
    <property type="entry name" value="GH11935P"/>
    <property type="match status" value="1"/>
</dbReference>
<keyword evidence="5 16" id="KW-0812">Transmembrane</keyword>
<comment type="caution">
    <text evidence="18">The sequence shown here is derived from an EMBL/GenBank/DDBJ whole genome shotgun (WGS) entry which is preliminary data.</text>
</comment>
<comment type="similarity">
    <text evidence="4">Belongs to the OST3/OST6 family.</text>
</comment>
<dbReference type="InterPro" id="IPR049296">
    <property type="entry name" value="PARP1-like_PADR1_N"/>
</dbReference>
<keyword evidence="14" id="KW-0175">Coiled coil</keyword>
<feature type="transmembrane region" description="Helical" evidence="16">
    <location>
        <begin position="433"/>
        <end position="454"/>
    </location>
</feature>
<evidence type="ECO:0000256" key="11">
    <source>
        <dbReference type="ARBA" id="ARBA00022989"/>
    </source>
</evidence>
<name>A0A0V0R505_PSEPJ</name>
<evidence type="ECO:0000256" key="7">
    <source>
        <dbReference type="ARBA" id="ARBA00022729"/>
    </source>
</evidence>
<dbReference type="GO" id="GO:0003677">
    <property type="term" value="F:DNA binding"/>
    <property type="evidence" value="ECO:0007669"/>
    <property type="project" value="InterPro"/>
</dbReference>
<reference evidence="18 19" key="1">
    <citation type="journal article" date="2015" name="Sci. Rep.">
        <title>Genome of the facultative scuticociliatosis pathogen Pseudocohnilembus persalinus provides insight into its virulence through horizontal gene transfer.</title>
        <authorList>
            <person name="Xiong J."/>
            <person name="Wang G."/>
            <person name="Cheng J."/>
            <person name="Tian M."/>
            <person name="Pan X."/>
            <person name="Warren A."/>
            <person name="Jiang C."/>
            <person name="Yuan D."/>
            <person name="Miao W."/>
        </authorList>
    </citation>
    <scope>NUCLEOTIDE SEQUENCE [LARGE SCALE GENOMIC DNA]</scope>
    <source>
        <strain evidence="18">36N120E</strain>
    </source>
</reference>
<dbReference type="OrthoDB" id="67566at2759"/>
<dbReference type="GO" id="GO:0018279">
    <property type="term" value="P:protein N-linked glycosylation via asparagine"/>
    <property type="evidence" value="ECO:0007669"/>
    <property type="project" value="TreeGrafter"/>
</dbReference>
<dbReference type="InterPro" id="IPR012982">
    <property type="entry name" value="PARP1-like_PADR1_Zn_ribbon"/>
</dbReference>
<dbReference type="Proteomes" id="UP000054937">
    <property type="component" value="Unassembled WGS sequence"/>
</dbReference>
<feature type="region of interest" description="Disordered" evidence="15">
    <location>
        <begin position="76"/>
        <end position="122"/>
    </location>
</feature>
<keyword evidence="9" id="KW-0256">Endoplasmic reticulum</keyword>
<evidence type="ECO:0000256" key="5">
    <source>
        <dbReference type="ARBA" id="ARBA00022692"/>
    </source>
</evidence>
<evidence type="ECO:0000256" key="8">
    <source>
        <dbReference type="ARBA" id="ARBA00022771"/>
    </source>
</evidence>
<evidence type="ECO:0000256" key="6">
    <source>
        <dbReference type="ARBA" id="ARBA00022723"/>
    </source>
</evidence>
<dbReference type="SUPFAM" id="SSF57716">
    <property type="entry name" value="Glucocorticoid receptor-like (DNA-binding domain)"/>
    <property type="match status" value="1"/>
</dbReference>
<dbReference type="InterPro" id="IPR036249">
    <property type="entry name" value="Thioredoxin-like_sf"/>
</dbReference>
<dbReference type="GO" id="GO:0005634">
    <property type="term" value="C:nucleus"/>
    <property type="evidence" value="ECO:0007669"/>
    <property type="project" value="UniProtKB-SubCell"/>
</dbReference>
<comment type="function">
    <text evidence="1">Subunit of the oligosaccharyl transferase (OST) complex that catalyzes the initial transfer of a defined glycan (Glc(3)Man(9)GlcNAc(2) in eukaryotes) from the lipid carrier dolichol-pyrophosphate to an asparagine residue within an Asn-X-Ser/Thr consensus motif in nascent polypeptide chains, the first step in protein N-glycosylation. N-glycosylation occurs cotranslationally and the complex associates with the Sec61 complex at the channel-forming translocon complex that mediates protein translocation across the endoplasmic reticulum (ER). All subunits are required for a maximal enzyme activity.</text>
</comment>
<evidence type="ECO:0000256" key="1">
    <source>
        <dbReference type="ARBA" id="ARBA00002791"/>
    </source>
</evidence>
<dbReference type="AlphaFoldDB" id="A0A0V0R505"/>
<protein>
    <submittedName>
        <fullName evidence="18">Thioredoxin-like fold</fullName>
    </submittedName>
</protein>
<dbReference type="GO" id="GO:0008250">
    <property type="term" value="C:oligosaccharyltransferase complex"/>
    <property type="evidence" value="ECO:0007669"/>
    <property type="project" value="TreeGrafter"/>
</dbReference>
<keyword evidence="12 16" id="KW-0472">Membrane</keyword>
<evidence type="ECO:0000313" key="18">
    <source>
        <dbReference type="EMBL" id="KRX09304.1"/>
    </source>
</evidence>
<dbReference type="GO" id="GO:0008270">
    <property type="term" value="F:zinc ion binding"/>
    <property type="evidence" value="ECO:0007669"/>
    <property type="project" value="UniProtKB-KW"/>
</dbReference>
<evidence type="ECO:0000259" key="17">
    <source>
        <dbReference type="PROSITE" id="PS50064"/>
    </source>
</evidence>
<dbReference type="InterPro" id="IPR001510">
    <property type="entry name" value="Znf_PARP"/>
</dbReference>
<keyword evidence="19" id="KW-1185">Reference proteome</keyword>
<organism evidence="18 19">
    <name type="scientific">Pseudocohnilembus persalinus</name>
    <name type="common">Ciliate</name>
    <dbReference type="NCBI Taxonomy" id="266149"/>
    <lineage>
        <taxon>Eukaryota</taxon>
        <taxon>Sar</taxon>
        <taxon>Alveolata</taxon>
        <taxon>Ciliophora</taxon>
        <taxon>Intramacronucleata</taxon>
        <taxon>Oligohymenophorea</taxon>
        <taxon>Scuticociliatia</taxon>
        <taxon>Philasterida</taxon>
        <taxon>Pseudocohnilembidae</taxon>
        <taxon>Pseudocohnilembus</taxon>
    </lineage>
</organism>
<dbReference type="SMART" id="SM01335">
    <property type="entry name" value="PADR1"/>
    <property type="match status" value="1"/>
</dbReference>
<feature type="compositionally biased region" description="Basic and acidic residues" evidence="15">
    <location>
        <begin position="78"/>
        <end position="93"/>
    </location>
</feature>
<evidence type="ECO:0000256" key="4">
    <source>
        <dbReference type="ARBA" id="ARBA00009561"/>
    </source>
</evidence>
<dbReference type="Pfam" id="PF21728">
    <property type="entry name" value="PADR1_N"/>
    <property type="match status" value="1"/>
</dbReference>
<dbReference type="PROSITE" id="PS52007">
    <property type="entry name" value="PADR1"/>
    <property type="match status" value="1"/>
</dbReference>
<dbReference type="PROSITE" id="PS50064">
    <property type="entry name" value="ZF_PARP_2"/>
    <property type="match status" value="1"/>
</dbReference>
<dbReference type="SMART" id="SM01336">
    <property type="entry name" value="zf-PARP"/>
    <property type="match status" value="1"/>
</dbReference>
<feature type="transmembrane region" description="Helical" evidence="16">
    <location>
        <begin position="475"/>
        <end position="495"/>
    </location>
</feature>
<feature type="transmembrane region" description="Helical" evidence="16">
    <location>
        <begin position="507"/>
        <end position="527"/>
    </location>
</feature>
<evidence type="ECO:0000256" key="14">
    <source>
        <dbReference type="SAM" id="Coils"/>
    </source>
</evidence>
<accession>A0A0V0R505</accession>
<keyword evidence="10" id="KW-0862">Zinc</keyword>
<keyword evidence="13" id="KW-0539">Nucleus</keyword>
<evidence type="ECO:0000256" key="13">
    <source>
        <dbReference type="ARBA" id="ARBA00023242"/>
    </source>
</evidence>
<dbReference type="InterPro" id="IPR021149">
    <property type="entry name" value="OligosaccharylTrfase_OST3/OST6"/>
</dbReference>
<evidence type="ECO:0000256" key="2">
    <source>
        <dbReference type="ARBA" id="ARBA00004123"/>
    </source>
</evidence>
<dbReference type="Gene3D" id="3.30.1740.10">
    <property type="entry name" value="Zinc finger, PARP-type"/>
    <property type="match status" value="1"/>
</dbReference>
<keyword evidence="6" id="KW-0479">Metal-binding</keyword>
<feature type="compositionally biased region" description="Basic residues" evidence="15">
    <location>
        <begin position="94"/>
        <end position="107"/>
    </location>
</feature>
<dbReference type="SUPFAM" id="SSF52833">
    <property type="entry name" value="Thioredoxin-like"/>
    <property type="match status" value="1"/>
</dbReference>
<evidence type="ECO:0000256" key="12">
    <source>
        <dbReference type="ARBA" id="ARBA00023136"/>
    </source>
</evidence>
<dbReference type="InParanoid" id="A0A0V0R505"/>
<keyword evidence="11 16" id="KW-1133">Transmembrane helix</keyword>
<dbReference type="EMBL" id="LDAU01000053">
    <property type="protein sequence ID" value="KRX09304.1"/>
    <property type="molecule type" value="Genomic_DNA"/>
</dbReference>
<dbReference type="PANTHER" id="PTHR12692">
    <property type="entry name" value="DOLICHYL-DIPHOSPHOOLIGOSACCHARIDE--PROTEIN GLYCOSYLTRANSFERASE-RELATED"/>
    <property type="match status" value="1"/>
</dbReference>
<dbReference type="Gene3D" id="3.40.30.10">
    <property type="entry name" value="Glutaredoxin"/>
    <property type="match status" value="1"/>
</dbReference>
<evidence type="ECO:0000256" key="10">
    <source>
        <dbReference type="ARBA" id="ARBA00022833"/>
    </source>
</evidence>
<dbReference type="Gene3D" id="3.90.640.80">
    <property type="match status" value="1"/>
</dbReference>
<dbReference type="Pfam" id="PF08063">
    <property type="entry name" value="Zn_ribbon_PADR1"/>
    <property type="match status" value="1"/>
</dbReference>
<gene>
    <name evidence="18" type="ORF">PPERSA_05973</name>
</gene>
<keyword evidence="8" id="KW-0863">Zinc-finger</keyword>
<proteinExistence type="inferred from homology"/>
<evidence type="ECO:0000256" key="15">
    <source>
        <dbReference type="SAM" id="MobiDB-lite"/>
    </source>
</evidence>
<dbReference type="Pfam" id="PF04756">
    <property type="entry name" value="OST3_OST6"/>
    <property type="match status" value="1"/>
</dbReference>
<evidence type="ECO:0000256" key="16">
    <source>
        <dbReference type="SAM" id="Phobius"/>
    </source>
</evidence>
<evidence type="ECO:0000313" key="19">
    <source>
        <dbReference type="Proteomes" id="UP000054937"/>
    </source>
</evidence>
<feature type="domain" description="PARP-type" evidence="17">
    <location>
        <begin position="8"/>
        <end position="90"/>
    </location>
</feature>
<dbReference type="InterPro" id="IPR036957">
    <property type="entry name" value="Znf_PARP_sf"/>
</dbReference>